<protein>
    <submittedName>
        <fullName evidence="1">Cyclic lactone autoinducer peptide</fullName>
    </submittedName>
</protein>
<reference evidence="2" key="1">
    <citation type="submission" date="2016-11" db="EMBL/GenBank/DDBJ databases">
        <authorList>
            <person name="Varghese N."/>
            <person name="Submissions S."/>
        </authorList>
    </citation>
    <scope>NUCLEOTIDE SEQUENCE [LARGE SCALE GENOMIC DNA]</scope>
    <source>
        <strain evidence="2">DSM 10349</strain>
    </source>
</reference>
<dbReference type="Proteomes" id="UP000183997">
    <property type="component" value="Unassembled WGS sequence"/>
</dbReference>
<keyword evidence="2" id="KW-1185">Reference proteome</keyword>
<gene>
    <name evidence="1" type="ORF">SAMN02745123_01886</name>
</gene>
<proteinExistence type="predicted"/>
<name>A0A1M6SHN1_9FIRM</name>
<dbReference type="NCBIfam" id="TIGR04223">
    <property type="entry name" value="quorum_AgrD"/>
    <property type="match status" value="1"/>
</dbReference>
<dbReference type="OrthoDB" id="1809626at2"/>
<dbReference type="STRING" id="1121421.SAMN02745123_01886"/>
<evidence type="ECO:0000313" key="1">
    <source>
        <dbReference type="EMBL" id="SHK44117.1"/>
    </source>
</evidence>
<sequence length="39" mass="4485">MKLRMIYLLSTVLFFVAHVSINITCLLGSYEPKVPDCLR</sequence>
<organism evidence="1 2">
    <name type="scientific">Desulforamulus aeronauticus DSM 10349</name>
    <dbReference type="NCBI Taxonomy" id="1121421"/>
    <lineage>
        <taxon>Bacteria</taxon>
        <taxon>Bacillati</taxon>
        <taxon>Bacillota</taxon>
        <taxon>Clostridia</taxon>
        <taxon>Eubacteriales</taxon>
        <taxon>Peptococcaceae</taxon>
        <taxon>Desulforamulus</taxon>
    </lineage>
</organism>
<evidence type="ECO:0000313" key="2">
    <source>
        <dbReference type="Proteomes" id="UP000183997"/>
    </source>
</evidence>
<accession>A0A1M6SHN1</accession>
<dbReference type="EMBL" id="FRAR01000013">
    <property type="protein sequence ID" value="SHK44117.1"/>
    <property type="molecule type" value="Genomic_DNA"/>
</dbReference>
<dbReference type="InterPro" id="IPR009229">
    <property type="entry name" value="AgrD"/>
</dbReference>
<dbReference type="AlphaFoldDB" id="A0A1M6SHN1"/>